<reference evidence="2" key="1">
    <citation type="journal article" date="2011" name="PLoS Genet.">
        <title>Genomic analysis of the necrotrophic fungal pathogens Sclerotinia sclerotiorum and Botrytis cinerea.</title>
        <authorList>
            <person name="Amselem J."/>
            <person name="Cuomo C.A."/>
            <person name="van Kan J.A."/>
            <person name="Viaud M."/>
            <person name="Benito E.P."/>
            <person name="Couloux A."/>
            <person name="Coutinho P.M."/>
            <person name="de Vries R.P."/>
            <person name="Dyer P.S."/>
            <person name="Fillinger S."/>
            <person name="Fournier E."/>
            <person name="Gout L."/>
            <person name="Hahn M."/>
            <person name="Kohn L."/>
            <person name="Lapalu N."/>
            <person name="Plummer K.M."/>
            <person name="Pradier J.M."/>
            <person name="Quevillon E."/>
            <person name="Sharon A."/>
            <person name="Simon A."/>
            <person name="ten Have A."/>
            <person name="Tudzynski B."/>
            <person name="Tudzynski P."/>
            <person name="Wincker P."/>
            <person name="Andrew M."/>
            <person name="Anthouard V."/>
            <person name="Beever R.E."/>
            <person name="Beffa R."/>
            <person name="Benoit I."/>
            <person name="Bouzid O."/>
            <person name="Brault B."/>
            <person name="Chen Z."/>
            <person name="Choquer M."/>
            <person name="Collemare J."/>
            <person name="Cotton P."/>
            <person name="Danchin E.G."/>
            <person name="Da Silva C."/>
            <person name="Gautier A."/>
            <person name="Giraud C."/>
            <person name="Giraud T."/>
            <person name="Gonzalez C."/>
            <person name="Grossetete S."/>
            <person name="Guldener U."/>
            <person name="Henrissat B."/>
            <person name="Howlett B.J."/>
            <person name="Kodira C."/>
            <person name="Kretschmer M."/>
            <person name="Lappartient A."/>
            <person name="Leroch M."/>
            <person name="Levis C."/>
            <person name="Mauceli E."/>
            <person name="Neuveglise C."/>
            <person name="Oeser B."/>
            <person name="Pearson M."/>
            <person name="Poulain J."/>
            <person name="Poussereau N."/>
            <person name="Quesneville H."/>
            <person name="Rascle C."/>
            <person name="Schumacher J."/>
            <person name="Segurens B."/>
            <person name="Sexton A."/>
            <person name="Silva E."/>
            <person name="Sirven C."/>
            <person name="Soanes D.M."/>
            <person name="Talbot N.J."/>
            <person name="Templeton M."/>
            <person name="Yandava C."/>
            <person name="Yarden O."/>
            <person name="Zeng Q."/>
            <person name="Rollins J.A."/>
            <person name="Lebrun M.H."/>
            <person name="Dickman M."/>
        </authorList>
    </citation>
    <scope>NUCLEOTIDE SEQUENCE [LARGE SCALE GENOMIC DNA]</scope>
    <source>
        <strain evidence="2">ATCC 18683 / 1980 / Ss-1</strain>
    </source>
</reference>
<protein>
    <submittedName>
        <fullName evidence="1">Uncharacterized protein</fullName>
    </submittedName>
</protein>
<dbReference type="AlphaFoldDB" id="A7EAN4"/>
<evidence type="ECO:0000313" key="2">
    <source>
        <dbReference type="Proteomes" id="UP000001312"/>
    </source>
</evidence>
<dbReference type="KEGG" id="ssl:SS1G_02366"/>
<dbReference type="Proteomes" id="UP000001312">
    <property type="component" value="Unassembled WGS sequence"/>
</dbReference>
<sequence>MGLFSTEDPDDRIAVLLQEARMSSPSTQAEGIPRDIIGKETILFLRGDPRIQTAASSESFSGPGISEIRFMKLEIYG</sequence>
<dbReference type="HOGENOM" id="CLU_2639573_0_0_1"/>
<dbReference type="RefSeq" id="XP_001596150.1">
    <property type="nucleotide sequence ID" value="XM_001596100.1"/>
</dbReference>
<dbReference type="EMBL" id="CH476623">
    <property type="protein sequence ID" value="EDN99512.1"/>
    <property type="molecule type" value="Genomic_DNA"/>
</dbReference>
<gene>
    <name evidence="1" type="ORF">SS1G_02366</name>
</gene>
<organism evidence="1 2">
    <name type="scientific">Sclerotinia sclerotiorum (strain ATCC 18683 / 1980 / Ss-1)</name>
    <name type="common">White mold</name>
    <name type="synonym">Whetzelinia sclerotiorum</name>
    <dbReference type="NCBI Taxonomy" id="665079"/>
    <lineage>
        <taxon>Eukaryota</taxon>
        <taxon>Fungi</taxon>
        <taxon>Dikarya</taxon>
        <taxon>Ascomycota</taxon>
        <taxon>Pezizomycotina</taxon>
        <taxon>Leotiomycetes</taxon>
        <taxon>Helotiales</taxon>
        <taxon>Sclerotiniaceae</taxon>
        <taxon>Sclerotinia</taxon>
    </lineage>
</organism>
<keyword evidence="2" id="KW-1185">Reference proteome</keyword>
<proteinExistence type="predicted"/>
<dbReference type="GeneID" id="5492715"/>
<name>A7EAN4_SCLS1</name>
<accession>A7EAN4</accession>
<dbReference type="InParanoid" id="A7EAN4"/>
<evidence type="ECO:0000313" key="1">
    <source>
        <dbReference type="EMBL" id="EDN99512.1"/>
    </source>
</evidence>